<gene>
    <name evidence="3" type="ORF">J5474_01255</name>
</gene>
<dbReference type="InterPro" id="IPR037053">
    <property type="entry name" value="Phage_tail_collar_dom_sf"/>
</dbReference>
<keyword evidence="4" id="KW-1185">Reference proteome</keyword>
<comment type="caution">
    <text evidence="3">The sequence shown here is derived from an EMBL/GenBank/DDBJ whole genome shotgun (WGS) entry which is preliminary data.</text>
</comment>
<dbReference type="SUPFAM" id="SSF88874">
    <property type="entry name" value="Receptor-binding domain of short tail fibre protein gp12"/>
    <property type="match status" value="1"/>
</dbReference>
<sequence length="203" mass="21400">MTRHAFRTGSRLAILALAATLSLTQPAGAQEPYLSELRSFGFNFCPRGWDQAAGQILPINQNQALFSLLGTQFGGDGRTTFALPDLRGRAAVGWGQQGSDTYTVGQKGGLETVTLTVNEMPAHSHAVTALSDIATNAEPQGAVFARSQSAGSDITTYAPPPAAAPMHSGLVSAAGGSQPHENRMPYLVNTWCIAMRGIFPSRN</sequence>
<feature type="chain" id="PRO_5037947114" evidence="1">
    <location>
        <begin position="30"/>
        <end position="203"/>
    </location>
</feature>
<organism evidence="3 4">
    <name type="scientific">Sagittula salina</name>
    <dbReference type="NCBI Taxonomy" id="2820268"/>
    <lineage>
        <taxon>Bacteria</taxon>
        <taxon>Pseudomonadati</taxon>
        <taxon>Pseudomonadota</taxon>
        <taxon>Alphaproteobacteria</taxon>
        <taxon>Rhodobacterales</taxon>
        <taxon>Roseobacteraceae</taxon>
        <taxon>Sagittula</taxon>
    </lineage>
</organism>
<dbReference type="InterPro" id="IPR011083">
    <property type="entry name" value="Phage_tail_collar_dom"/>
</dbReference>
<protein>
    <submittedName>
        <fullName evidence="3">Phage tail protein</fullName>
    </submittedName>
</protein>
<accession>A0A940MGJ8</accession>
<evidence type="ECO:0000313" key="3">
    <source>
        <dbReference type="EMBL" id="MBP0481121.1"/>
    </source>
</evidence>
<evidence type="ECO:0000256" key="1">
    <source>
        <dbReference type="SAM" id="SignalP"/>
    </source>
</evidence>
<dbReference type="RefSeq" id="WP_209358544.1">
    <property type="nucleotide sequence ID" value="NZ_JAGISH010000001.1"/>
</dbReference>
<evidence type="ECO:0000313" key="4">
    <source>
        <dbReference type="Proteomes" id="UP000675940"/>
    </source>
</evidence>
<feature type="domain" description="Phage tail collar" evidence="2">
    <location>
        <begin position="36"/>
        <end position="90"/>
    </location>
</feature>
<name>A0A940MGJ8_9RHOB</name>
<keyword evidence="1" id="KW-0732">Signal</keyword>
<dbReference type="Pfam" id="PF07484">
    <property type="entry name" value="Collar"/>
    <property type="match status" value="1"/>
</dbReference>
<dbReference type="Gene3D" id="3.90.1340.10">
    <property type="entry name" value="Phage tail collar domain"/>
    <property type="match status" value="1"/>
</dbReference>
<evidence type="ECO:0000259" key="2">
    <source>
        <dbReference type="Pfam" id="PF07484"/>
    </source>
</evidence>
<dbReference type="EMBL" id="JAGISH010000001">
    <property type="protein sequence ID" value="MBP0481121.1"/>
    <property type="molecule type" value="Genomic_DNA"/>
</dbReference>
<dbReference type="Proteomes" id="UP000675940">
    <property type="component" value="Unassembled WGS sequence"/>
</dbReference>
<proteinExistence type="predicted"/>
<feature type="signal peptide" evidence="1">
    <location>
        <begin position="1"/>
        <end position="29"/>
    </location>
</feature>
<reference evidence="3" key="1">
    <citation type="submission" date="2021-03" db="EMBL/GenBank/DDBJ databases">
        <title>Sagittula salina sp. nov. strain M10.9X isolated from the marine waste.</title>
        <authorList>
            <person name="Satari L."/>
            <person name="Molina-Menor E."/>
            <person name="Vidal-Verdu A."/>
            <person name="Pascual J."/>
            <person name="Pereto J."/>
            <person name="Porcar M."/>
        </authorList>
    </citation>
    <scope>NUCLEOTIDE SEQUENCE</scope>
    <source>
        <strain evidence="3">M10.9X</strain>
    </source>
</reference>
<dbReference type="AlphaFoldDB" id="A0A940MGJ8"/>